<evidence type="ECO:0000256" key="7">
    <source>
        <dbReference type="ARBA" id="ARBA00022692"/>
    </source>
</evidence>
<evidence type="ECO:0000256" key="6">
    <source>
        <dbReference type="ARBA" id="ARBA00022679"/>
    </source>
</evidence>
<evidence type="ECO:0000256" key="8">
    <source>
        <dbReference type="ARBA" id="ARBA00022968"/>
    </source>
</evidence>
<sequence>MHFGNSLGGGVSGEDIWARSSIDAFRELGRTVLISYTLLETLDIYQAIPKLISRVIIDRIEVDQCVGYGRPAKLRLEDFAKGRARNMTDEEMLRWELQSEAAEEGSSWGFKVLENQDAFERGGCIRREGYPQGIPLWKIFSFHFWQGPGHPLGRNWTLSPEDYKKHPCQNGSPGNFYLGYSVEKYCQRFVDPPEQRLHRAYILAKYVHILDSDEFAWDSPNKTLFADLSEKYNISFVAGADHQGDVSIQKGIANMGRMPEDEFYKELALGRLVVGVGMPMISPTPYDALCLGVPFLNPLWRWDEKNPADSSAWCSNHSGLLEVGAPYVYHVRKRDLAHFEEAVAAAMERTIDPYIPPHMTADANRKRHQELLERDWESESVPFMAALQDDRFQMVRCVVL</sequence>
<dbReference type="GO" id="GO:0030144">
    <property type="term" value="F:alpha-1,6-mannosylglycoprotein 6-beta-N-acetylglucosaminyltransferase activity"/>
    <property type="evidence" value="ECO:0007669"/>
    <property type="project" value="UniProtKB-EC"/>
</dbReference>
<evidence type="ECO:0000256" key="1">
    <source>
        <dbReference type="ARBA" id="ARBA00004323"/>
    </source>
</evidence>
<dbReference type="GO" id="GO:0000139">
    <property type="term" value="C:Golgi membrane"/>
    <property type="evidence" value="ECO:0007669"/>
    <property type="project" value="UniProtKB-SubCell"/>
</dbReference>
<keyword evidence="7" id="KW-0812">Transmembrane</keyword>
<dbReference type="InterPro" id="IPR052105">
    <property type="entry name" value="MGAT5_Glycosyltransferase"/>
</dbReference>
<evidence type="ECO:0000256" key="13">
    <source>
        <dbReference type="ARBA" id="ARBA00048243"/>
    </source>
</evidence>
<comment type="caution">
    <text evidence="15">The sequence shown here is derived from an EMBL/GenBank/DDBJ whole genome shotgun (WGS) entry which is preliminary data.</text>
</comment>
<keyword evidence="8" id="KW-0735">Signal-anchor</keyword>
<evidence type="ECO:0000256" key="4">
    <source>
        <dbReference type="ARBA" id="ARBA00012671"/>
    </source>
</evidence>
<keyword evidence="11" id="KW-0472">Membrane</keyword>
<proteinExistence type="inferred from homology"/>
<comment type="catalytic activity">
    <reaction evidence="13">
        <text>N(4)-{beta-D-GlcNAc-(1-&gt;2)-[beta-D-GlcNAc-(1-&gt;4)]-alpha-D-Man-(1-&gt;3)-[beta-D-GlcNAc-(1-&gt;2)-alpha-D-Man-(1-&gt;6)]-beta-D-Man-(1-&gt;4)-beta-D-GlcNAc-(1-&gt;4)-beta-D-GlcNAc}-L-asparaginyl-[protein] + UDP-N-acetyl-alpha-D-glucosamine = N(4)-{beta-D-GlcNAc-(1-&gt;2)-[beta-D-GlcNAc-(1-&gt;4)]-alpha-D-Man-(1-&gt;3)-[beta-D-GlcNAc-(1-&gt;2)-[beta-D-GlcNAc-(1-&gt;6)]-alpha-D-Man-(1-&gt;6)]-beta-D-Man-(1-&gt;4)-beta-D-GlcNAc-(1-&gt;4)-beta-D-GlcNAc}-L-asparaginyl-[protein] + UDP + H(+)</text>
        <dbReference type="Rhea" id="RHEA:16921"/>
        <dbReference type="Rhea" id="RHEA-COMP:14374"/>
        <dbReference type="Rhea" id="RHEA-COMP:14377"/>
        <dbReference type="ChEBI" id="CHEBI:15378"/>
        <dbReference type="ChEBI" id="CHEBI:57705"/>
        <dbReference type="ChEBI" id="CHEBI:58223"/>
        <dbReference type="ChEBI" id="CHEBI:139507"/>
        <dbReference type="ChEBI" id="CHEBI:139510"/>
        <dbReference type="EC" id="2.4.1.155"/>
    </reaction>
</comment>
<organism evidence="15 16">
    <name type="scientific">Filobasidium floriforme</name>
    <dbReference type="NCBI Taxonomy" id="5210"/>
    <lineage>
        <taxon>Eukaryota</taxon>
        <taxon>Fungi</taxon>
        <taxon>Dikarya</taxon>
        <taxon>Basidiomycota</taxon>
        <taxon>Agaricomycotina</taxon>
        <taxon>Tremellomycetes</taxon>
        <taxon>Filobasidiales</taxon>
        <taxon>Filobasidiaceae</taxon>
        <taxon>Filobasidium</taxon>
    </lineage>
</organism>
<name>A0A8K0JQC0_9TREE</name>
<comment type="pathway">
    <text evidence="2">Protein modification; protein glycosylation.</text>
</comment>
<keyword evidence="5" id="KW-0328">Glycosyltransferase</keyword>
<dbReference type="PANTHER" id="PTHR15075:SF2">
    <property type="entry name" value="ALPHA-1,6-MANNOSYLGLYCOPROTEIN 6-BETA-N-ACETYLGLUCOSAMINYLTRANSFERASE"/>
    <property type="match status" value="1"/>
</dbReference>
<feature type="domain" description="Glycosyltransferase family 18 catalytic" evidence="14">
    <location>
        <begin position="172"/>
        <end position="374"/>
    </location>
</feature>
<keyword evidence="16" id="KW-1185">Reference proteome</keyword>
<reference evidence="15" key="1">
    <citation type="submission" date="2020-04" db="EMBL/GenBank/DDBJ databases">
        <title>Analysis of mating type loci in Filobasidium floriforme.</title>
        <authorList>
            <person name="Nowrousian M."/>
        </authorList>
    </citation>
    <scope>NUCLEOTIDE SEQUENCE</scope>
    <source>
        <strain evidence="15">CBS 6242</strain>
    </source>
</reference>
<keyword evidence="10" id="KW-0333">Golgi apparatus</keyword>
<dbReference type="InterPro" id="IPR026116">
    <property type="entry name" value="GT18_cat"/>
</dbReference>
<protein>
    <recommendedName>
        <fullName evidence="4">alpha-1,6-mannosyl-glycoprotein 6-beta-N-acetylglucosaminyltransferase</fullName>
        <ecNumber evidence="4">2.4.1.155</ecNumber>
    </recommendedName>
</protein>
<evidence type="ECO:0000256" key="12">
    <source>
        <dbReference type="ARBA" id="ARBA00023180"/>
    </source>
</evidence>
<dbReference type="EMBL" id="JABELV010000073">
    <property type="protein sequence ID" value="KAG7532123.1"/>
    <property type="molecule type" value="Genomic_DNA"/>
</dbReference>
<evidence type="ECO:0000256" key="2">
    <source>
        <dbReference type="ARBA" id="ARBA00004922"/>
    </source>
</evidence>
<keyword evidence="12" id="KW-0325">Glycoprotein</keyword>
<evidence type="ECO:0000256" key="3">
    <source>
        <dbReference type="ARBA" id="ARBA00007477"/>
    </source>
</evidence>
<dbReference type="EC" id="2.4.1.155" evidence="4"/>
<dbReference type="Pfam" id="PF15024">
    <property type="entry name" value="Glyco_transf_18"/>
    <property type="match status" value="1"/>
</dbReference>
<dbReference type="Proteomes" id="UP000812966">
    <property type="component" value="Unassembled WGS sequence"/>
</dbReference>
<evidence type="ECO:0000256" key="9">
    <source>
        <dbReference type="ARBA" id="ARBA00022989"/>
    </source>
</evidence>
<comment type="subcellular location">
    <subcellularLocation>
        <location evidence="1">Golgi apparatus membrane</location>
        <topology evidence="1">Single-pass type II membrane protein</topology>
    </subcellularLocation>
</comment>
<evidence type="ECO:0000256" key="11">
    <source>
        <dbReference type="ARBA" id="ARBA00023136"/>
    </source>
</evidence>
<keyword evidence="9" id="KW-1133">Transmembrane helix</keyword>
<dbReference type="GO" id="GO:0006487">
    <property type="term" value="P:protein N-linked glycosylation"/>
    <property type="evidence" value="ECO:0007669"/>
    <property type="project" value="TreeGrafter"/>
</dbReference>
<evidence type="ECO:0000313" key="16">
    <source>
        <dbReference type="Proteomes" id="UP000812966"/>
    </source>
</evidence>
<dbReference type="PANTHER" id="PTHR15075">
    <property type="entry name" value="ALPHA-MANNOSIDE BETA-1,6-N-ACETYLGLUCOSAMINYLTRANSFERASE"/>
    <property type="match status" value="1"/>
</dbReference>
<accession>A0A8K0JQC0</accession>
<evidence type="ECO:0000259" key="14">
    <source>
        <dbReference type="Pfam" id="PF15024"/>
    </source>
</evidence>
<comment type="similarity">
    <text evidence="3">Belongs to the glycosyltransferase 18 family.</text>
</comment>
<keyword evidence="6" id="KW-0808">Transferase</keyword>
<dbReference type="UniPathway" id="UPA00378"/>
<evidence type="ECO:0000256" key="5">
    <source>
        <dbReference type="ARBA" id="ARBA00022676"/>
    </source>
</evidence>
<evidence type="ECO:0000313" key="15">
    <source>
        <dbReference type="EMBL" id="KAG7532123.1"/>
    </source>
</evidence>
<evidence type="ECO:0000256" key="10">
    <source>
        <dbReference type="ARBA" id="ARBA00023034"/>
    </source>
</evidence>
<gene>
    <name evidence="15" type="ORF">FFLO_03811</name>
</gene>
<dbReference type="AlphaFoldDB" id="A0A8K0JQC0"/>